<keyword evidence="1" id="KW-0472">Membrane</keyword>
<evidence type="ECO:0000256" key="1">
    <source>
        <dbReference type="SAM" id="Phobius"/>
    </source>
</evidence>
<feature type="transmembrane region" description="Helical" evidence="1">
    <location>
        <begin position="56"/>
        <end position="79"/>
    </location>
</feature>
<gene>
    <name evidence="2" type="ORF">RDI58_004090</name>
</gene>
<keyword evidence="1" id="KW-1133">Transmembrane helix</keyword>
<name>A0AAN8YJT8_SOLBU</name>
<dbReference type="EMBL" id="JBANQN010000002">
    <property type="protein sequence ID" value="KAK6796389.1"/>
    <property type="molecule type" value="Genomic_DNA"/>
</dbReference>
<reference evidence="2 3" key="1">
    <citation type="submission" date="2024-02" db="EMBL/GenBank/DDBJ databases">
        <title>de novo genome assembly of Solanum bulbocastanum strain 11H21.</title>
        <authorList>
            <person name="Hosaka A.J."/>
        </authorList>
    </citation>
    <scope>NUCLEOTIDE SEQUENCE [LARGE SCALE GENOMIC DNA]</scope>
    <source>
        <tissue evidence="2">Young leaves</tissue>
    </source>
</reference>
<keyword evidence="3" id="KW-1185">Reference proteome</keyword>
<evidence type="ECO:0000313" key="2">
    <source>
        <dbReference type="EMBL" id="KAK6796389.1"/>
    </source>
</evidence>
<accession>A0AAN8YJT8</accession>
<organism evidence="2 3">
    <name type="scientific">Solanum bulbocastanum</name>
    <name type="common">Wild potato</name>
    <dbReference type="NCBI Taxonomy" id="147425"/>
    <lineage>
        <taxon>Eukaryota</taxon>
        <taxon>Viridiplantae</taxon>
        <taxon>Streptophyta</taxon>
        <taxon>Embryophyta</taxon>
        <taxon>Tracheophyta</taxon>
        <taxon>Spermatophyta</taxon>
        <taxon>Magnoliopsida</taxon>
        <taxon>eudicotyledons</taxon>
        <taxon>Gunneridae</taxon>
        <taxon>Pentapetalae</taxon>
        <taxon>asterids</taxon>
        <taxon>lamiids</taxon>
        <taxon>Solanales</taxon>
        <taxon>Solanaceae</taxon>
        <taxon>Solanoideae</taxon>
        <taxon>Solaneae</taxon>
        <taxon>Solanum</taxon>
    </lineage>
</organism>
<protein>
    <submittedName>
        <fullName evidence="2">Uncharacterized protein</fullName>
    </submittedName>
</protein>
<evidence type="ECO:0000313" key="3">
    <source>
        <dbReference type="Proteomes" id="UP001371456"/>
    </source>
</evidence>
<comment type="caution">
    <text evidence="2">The sequence shown here is derived from an EMBL/GenBank/DDBJ whole genome shotgun (WGS) entry which is preliminary data.</text>
</comment>
<dbReference type="Proteomes" id="UP001371456">
    <property type="component" value="Unassembled WGS sequence"/>
</dbReference>
<dbReference type="AlphaFoldDB" id="A0AAN8YJT8"/>
<proteinExistence type="predicted"/>
<sequence length="85" mass="9628">MGWLAVELEARWSRAKMEEKIVKGEREREAANSGGRSCGLAVKREGKVLSGWFSQWGFTMLALILELAVGFDSFLVWYMEFSSCC</sequence>
<keyword evidence="1" id="KW-0812">Transmembrane</keyword>